<keyword evidence="10" id="KW-0511">Multifunctional enzyme</keyword>
<dbReference type="SUPFAM" id="SSF56601">
    <property type="entry name" value="beta-lactamase/transpeptidase-like"/>
    <property type="match status" value="1"/>
</dbReference>
<reference evidence="17" key="1">
    <citation type="submission" date="2020-02" db="EMBL/GenBank/DDBJ databases">
        <authorList>
            <person name="Meier V. D."/>
        </authorList>
    </citation>
    <scope>NUCLEOTIDE SEQUENCE</scope>
    <source>
        <strain evidence="17">AVDCRST_MAG10</strain>
    </source>
</reference>
<keyword evidence="6 17" id="KW-0808">Transferase</keyword>
<dbReference type="GO" id="GO:0030288">
    <property type="term" value="C:outer membrane-bounded periplasmic space"/>
    <property type="evidence" value="ECO:0007669"/>
    <property type="project" value="TreeGrafter"/>
</dbReference>
<dbReference type="GO" id="GO:0008360">
    <property type="term" value="P:regulation of cell shape"/>
    <property type="evidence" value="ECO:0007669"/>
    <property type="project" value="UniProtKB-KW"/>
</dbReference>
<comment type="similarity">
    <text evidence="2">In the N-terminal section; belongs to the glycosyltransferase 51 family.</text>
</comment>
<keyword evidence="7 17" id="KW-0378">Hydrolase</keyword>
<dbReference type="PANTHER" id="PTHR32282">
    <property type="entry name" value="BINDING PROTEIN TRANSPEPTIDASE, PUTATIVE-RELATED"/>
    <property type="match status" value="1"/>
</dbReference>
<comment type="catalytic activity">
    <reaction evidence="13">
        <text>[GlcNAc-(1-&gt;4)-Mur2Ac(oyl-L-Ala-gamma-D-Glu-L-Lys-D-Ala-D-Ala)](n)-di-trans,octa-cis-undecaprenyl diphosphate + beta-D-GlcNAc-(1-&gt;4)-Mur2Ac(oyl-L-Ala-gamma-D-Glu-L-Lys-D-Ala-D-Ala)-di-trans,octa-cis-undecaprenyl diphosphate = [GlcNAc-(1-&gt;4)-Mur2Ac(oyl-L-Ala-gamma-D-Glu-L-Lys-D-Ala-D-Ala)](n+1)-di-trans,octa-cis-undecaprenyl diphosphate + di-trans,octa-cis-undecaprenyl diphosphate + H(+)</text>
        <dbReference type="Rhea" id="RHEA:23708"/>
        <dbReference type="Rhea" id="RHEA-COMP:9602"/>
        <dbReference type="Rhea" id="RHEA-COMP:9603"/>
        <dbReference type="ChEBI" id="CHEBI:15378"/>
        <dbReference type="ChEBI" id="CHEBI:58405"/>
        <dbReference type="ChEBI" id="CHEBI:60033"/>
        <dbReference type="ChEBI" id="CHEBI:78435"/>
        <dbReference type="EC" id="2.4.99.28"/>
    </reaction>
</comment>
<dbReference type="Pfam" id="PF00912">
    <property type="entry name" value="Transgly"/>
    <property type="match status" value="1"/>
</dbReference>
<dbReference type="GO" id="GO:0009252">
    <property type="term" value="P:peptidoglycan biosynthetic process"/>
    <property type="evidence" value="ECO:0007669"/>
    <property type="project" value="UniProtKB-KW"/>
</dbReference>
<evidence type="ECO:0000256" key="4">
    <source>
        <dbReference type="ARBA" id="ARBA00022670"/>
    </source>
</evidence>
<evidence type="ECO:0000256" key="11">
    <source>
        <dbReference type="ARBA" id="ARBA00023316"/>
    </source>
</evidence>
<evidence type="ECO:0000313" key="17">
    <source>
        <dbReference type="EMBL" id="CAA9226591.1"/>
    </source>
</evidence>
<keyword evidence="4" id="KW-0645">Protease</keyword>
<dbReference type="EC" id="3.4.-.-" evidence="17"/>
<dbReference type="EMBL" id="CADCTB010000062">
    <property type="protein sequence ID" value="CAA9226591.1"/>
    <property type="molecule type" value="Genomic_DNA"/>
</dbReference>
<dbReference type="SUPFAM" id="SSF53955">
    <property type="entry name" value="Lysozyme-like"/>
    <property type="match status" value="1"/>
</dbReference>
<dbReference type="InterPro" id="IPR001460">
    <property type="entry name" value="PCN-bd_Tpept"/>
</dbReference>
<keyword evidence="5 17" id="KW-0328">Glycosyltransferase</keyword>
<dbReference type="Gene3D" id="1.10.3810.10">
    <property type="entry name" value="Biosynthetic peptidoglycan transglycosylase-like"/>
    <property type="match status" value="1"/>
</dbReference>
<dbReference type="Pfam" id="PF00905">
    <property type="entry name" value="Transpeptidase"/>
    <property type="match status" value="1"/>
</dbReference>
<feature type="region of interest" description="Disordered" evidence="14">
    <location>
        <begin position="581"/>
        <end position="601"/>
    </location>
</feature>
<evidence type="ECO:0000259" key="15">
    <source>
        <dbReference type="Pfam" id="PF00905"/>
    </source>
</evidence>
<evidence type="ECO:0000256" key="2">
    <source>
        <dbReference type="ARBA" id="ARBA00007739"/>
    </source>
</evidence>
<feature type="domain" description="Penicillin-binding protein transpeptidase" evidence="15">
    <location>
        <begin position="342"/>
        <end position="623"/>
    </location>
</feature>
<dbReference type="GO" id="GO:0008955">
    <property type="term" value="F:peptidoglycan glycosyltransferase activity"/>
    <property type="evidence" value="ECO:0007669"/>
    <property type="project" value="UniProtKB-EC"/>
</dbReference>
<keyword evidence="8" id="KW-0133">Cell shape</keyword>
<dbReference type="PANTHER" id="PTHR32282:SF33">
    <property type="entry name" value="PEPTIDOGLYCAN GLYCOSYLTRANSFERASE"/>
    <property type="match status" value="1"/>
</dbReference>
<dbReference type="GO" id="GO:0071555">
    <property type="term" value="P:cell wall organization"/>
    <property type="evidence" value="ECO:0007669"/>
    <property type="project" value="UniProtKB-KW"/>
</dbReference>
<proteinExistence type="inferred from homology"/>
<dbReference type="GO" id="GO:0009002">
    <property type="term" value="F:serine-type D-Ala-D-Ala carboxypeptidase activity"/>
    <property type="evidence" value="ECO:0007669"/>
    <property type="project" value="UniProtKB-EC"/>
</dbReference>
<evidence type="ECO:0000256" key="10">
    <source>
        <dbReference type="ARBA" id="ARBA00023268"/>
    </source>
</evidence>
<evidence type="ECO:0000256" key="12">
    <source>
        <dbReference type="ARBA" id="ARBA00034000"/>
    </source>
</evidence>
<keyword evidence="9" id="KW-0573">Peptidoglycan synthesis</keyword>
<dbReference type="Gene3D" id="3.40.710.10">
    <property type="entry name" value="DD-peptidase/beta-lactamase superfamily"/>
    <property type="match status" value="1"/>
</dbReference>
<dbReference type="InterPro" id="IPR023346">
    <property type="entry name" value="Lysozyme-like_dom_sf"/>
</dbReference>
<evidence type="ECO:0000256" key="14">
    <source>
        <dbReference type="SAM" id="MobiDB-lite"/>
    </source>
</evidence>
<evidence type="ECO:0000256" key="13">
    <source>
        <dbReference type="ARBA" id="ARBA00049902"/>
    </source>
</evidence>
<evidence type="ECO:0000256" key="8">
    <source>
        <dbReference type="ARBA" id="ARBA00022960"/>
    </source>
</evidence>
<dbReference type="FunFam" id="1.10.3810.10:FF:000001">
    <property type="entry name" value="Penicillin-binding protein 1A"/>
    <property type="match status" value="1"/>
</dbReference>
<dbReference type="InterPro" id="IPR050396">
    <property type="entry name" value="Glycosyltr_51/Transpeptidase"/>
</dbReference>
<evidence type="ECO:0000256" key="9">
    <source>
        <dbReference type="ARBA" id="ARBA00022984"/>
    </source>
</evidence>
<feature type="domain" description="Glycosyl transferase family 51" evidence="16">
    <location>
        <begin position="76"/>
        <end position="240"/>
    </location>
</feature>
<dbReference type="GO" id="GO:0006508">
    <property type="term" value="P:proteolysis"/>
    <property type="evidence" value="ECO:0007669"/>
    <property type="project" value="UniProtKB-KW"/>
</dbReference>
<dbReference type="InterPro" id="IPR001264">
    <property type="entry name" value="Glyco_trans_51"/>
</dbReference>
<comment type="similarity">
    <text evidence="1">In the C-terminal section; belongs to the transpeptidase family.</text>
</comment>
<keyword evidence="11" id="KW-0961">Cell wall biogenesis/degradation</keyword>
<comment type="catalytic activity">
    <reaction evidence="12">
        <text>Preferential cleavage: (Ac)2-L-Lys-D-Ala-|-D-Ala. Also transpeptidation of peptidyl-alanyl moieties that are N-acyl substituents of D-alanine.</text>
        <dbReference type="EC" id="3.4.16.4"/>
    </reaction>
</comment>
<evidence type="ECO:0000256" key="1">
    <source>
        <dbReference type="ARBA" id="ARBA00007090"/>
    </source>
</evidence>
<name>A0A6J4HNL4_9ACTN</name>
<dbReference type="AlphaFoldDB" id="A0A6J4HNL4"/>
<evidence type="ECO:0000256" key="7">
    <source>
        <dbReference type="ARBA" id="ARBA00022801"/>
    </source>
</evidence>
<accession>A0A6J4HNL4</accession>
<dbReference type="GO" id="GO:0008658">
    <property type="term" value="F:penicillin binding"/>
    <property type="evidence" value="ECO:0007669"/>
    <property type="project" value="InterPro"/>
</dbReference>
<feature type="region of interest" description="Disordered" evidence="14">
    <location>
        <begin position="725"/>
        <end position="748"/>
    </location>
</feature>
<evidence type="ECO:0000259" key="16">
    <source>
        <dbReference type="Pfam" id="PF00912"/>
    </source>
</evidence>
<evidence type="ECO:0000256" key="6">
    <source>
        <dbReference type="ARBA" id="ARBA00022679"/>
    </source>
</evidence>
<evidence type="ECO:0000256" key="3">
    <source>
        <dbReference type="ARBA" id="ARBA00022645"/>
    </source>
</evidence>
<dbReference type="EC" id="2.4.1.129" evidence="17"/>
<sequence>MDWNLDPIRVAKAVATFLVVAILIPLVTAGTALASIVYLPLPAPPLPTPKPGIESRITRIYDVAGKEIGLLRKFDTSIPVEAKDIPDVLKQAVVAVEDKRFYSHGGIDPMGALRALWADVRGRAVVQGGSTITQQYVKNVYTSGERTLARKIREAVLASQLDRKVTKDEILYRYLSNIYLGGGAYGIGAAAESYFKKPVNNLNASESAMLAGLISAPSDFEPRSNPNQAEINRVFVLDEMLAQNRLDPVRHAEAVGQKLFFPTAEEPTPSGPATIVHPLELQSASQPYYVDYVRRYLSAKYGPDIVYRGGLRVETALDPKLQTLAEESVKKALGGTSPPLEMALVTVEPNTGYVRAMVGGRDFAKSQVNLALGNCPEGYVTPNDGSPPCLSGGGTGRQPGSAFKPITLAKAYEEGIGPGRIYSGPGQYTYPNCRGTGCTVGNVESGSYGSISLKQATAFSVNTVYAQLVLDVGVKDTAEMAHRLGITMVDAEGNQPNDGEPYGPSLTLGAAEVSPLDMAAAYSVFATRGVQHPATPIVKVTDANGKVLEDNTKRPGKRVLTEAVADNVTDALKGVVNGGTGTRADIGRPEGTAGKTGSTENNADAWFVGFTPALSTAVWMGYSDSNTKSLRNIKGTSIVYGGTIPASTWKDYMGQALKNAPAADFPKPAALSGDLGAGARRAPEDLRPQNVEPIYVDPPVTLIPEPTTTIVRPPVTTVPPLIGLLTTTTRPRPTTTVPATPPTTRRFP</sequence>
<gene>
    <name evidence="17" type="ORF">AVDCRST_MAG10-962</name>
</gene>
<keyword evidence="3" id="KW-0121">Carboxypeptidase</keyword>
<organism evidence="17">
    <name type="scientific">uncultured Acidimicrobiales bacterium</name>
    <dbReference type="NCBI Taxonomy" id="310071"/>
    <lineage>
        <taxon>Bacteria</taxon>
        <taxon>Bacillati</taxon>
        <taxon>Actinomycetota</taxon>
        <taxon>Acidimicrobiia</taxon>
        <taxon>Acidimicrobiales</taxon>
        <taxon>environmental samples</taxon>
    </lineage>
</organism>
<dbReference type="InterPro" id="IPR036950">
    <property type="entry name" value="PBP_transglycosylase"/>
</dbReference>
<evidence type="ECO:0000256" key="5">
    <source>
        <dbReference type="ARBA" id="ARBA00022676"/>
    </source>
</evidence>
<protein>
    <submittedName>
        <fullName evidence="17">Multimodular transpeptidase-transglycosylase</fullName>
        <ecNumber evidence="17">2.4.1.129</ecNumber>
        <ecNumber evidence="17">3.4.-.-</ecNumber>
    </submittedName>
</protein>
<dbReference type="InterPro" id="IPR012338">
    <property type="entry name" value="Beta-lactam/transpept-like"/>
</dbReference>